<proteinExistence type="inferred from homology"/>
<dbReference type="Proteomes" id="UP000190037">
    <property type="component" value="Unassembled WGS sequence"/>
</dbReference>
<protein>
    <recommendedName>
        <fullName evidence="6">Arsenic-transporting ATPase</fullName>
    </recommendedName>
</protein>
<dbReference type="RefSeq" id="WP_078977549.1">
    <property type="nucleotide sequence ID" value="NZ_MWQN01000001.1"/>
</dbReference>
<dbReference type="InterPro" id="IPR008978">
    <property type="entry name" value="HSP20-like_chaperone"/>
</dbReference>
<name>A0A1T3P2C1_9ACTN</name>
<dbReference type="PANTHER" id="PTHR10803">
    <property type="entry name" value="ARSENICAL PUMP-DRIVING ATPASE ARSENITE-TRANSLOCATING ATPASE"/>
    <property type="match status" value="1"/>
</dbReference>
<dbReference type="AlphaFoldDB" id="A0A1T3P2C1"/>
<dbReference type="EMBL" id="MWQN01000001">
    <property type="protein sequence ID" value="OPC83256.1"/>
    <property type="molecule type" value="Genomic_DNA"/>
</dbReference>
<dbReference type="Gene3D" id="3.40.50.300">
    <property type="entry name" value="P-loop containing nucleotide triphosphate hydrolases"/>
    <property type="match status" value="1"/>
</dbReference>
<dbReference type="PANTHER" id="PTHR10803:SF3">
    <property type="entry name" value="ATPASE GET3"/>
    <property type="match status" value="1"/>
</dbReference>
<dbReference type="InterPro" id="IPR025723">
    <property type="entry name" value="ArsA/GET3_ATPase-like"/>
</dbReference>
<evidence type="ECO:0000313" key="4">
    <source>
        <dbReference type="EMBL" id="OPC83256.1"/>
    </source>
</evidence>
<sequence>MTRVLLVTGLPGAGRTTVAAATAVAAARAGRRTLLLAADGTRDVDTVLDVPVGADPFDVLPGLTVQRVAVRAEFEREFLLVQGQLGAALGVVGVEPLDPEEITVPPGAGDVLALRVLARAVDARRYELIVVDLPAAERAVPALAVPEGLARYVDRLLPVERQAARALRPVLAAVAGVPMPDDWVYDTARRVAAELEVLRALVAAPTTTVRLVVRPGTVALAAARRAASALALYGHRIEDVIVNGVGAADSPDPAVRARAEVARETVDALCALFPRVPLAQVPTLAAEPLGASELADVAAHFGPVGPGGAADDDGHTIERDGERLLLLLPLPGTDRDDLDLLRRGDELVITIGPHRRLIRLPSALRRCLIEGAGLRDGVLRVRFVPDPSVWMRTPR</sequence>
<evidence type="ECO:0000313" key="5">
    <source>
        <dbReference type="Proteomes" id="UP000190037"/>
    </source>
</evidence>
<dbReference type="OrthoDB" id="9780677at2"/>
<accession>A0A1T3P2C1</accession>
<dbReference type="Pfam" id="PF02374">
    <property type="entry name" value="ArsA_ATPase"/>
    <property type="match status" value="1"/>
</dbReference>
<evidence type="ECO:0000256" key="1">
    <source>
        <dbReference type="ARBA" id="ARBA00011040"/>
    </source>
</evidence>
<gene>
    <name evidence="4" type="ORF">B4N89_22020</name>
</gene>
<organism evidence="4 5">
    <name type="scientific">Embleya scabrispora</name>
    <dbReference type="NCBI Taxonomy" id="159449"/>
    <lineage>
        <taxon>Bacteria</taxon>
        <taxon>Bacillati</taxon>
        <taxon>Actinomycetota</taxon>
        <taxon>Actinomycetes</taxon>
        <taxon>Kitasatosporales</taxon>
        <taxon>Streptomycetaceae</taxon>
        <taxon>Embleya</taxon>
    </lineage>
</organism>
<dbReference type="InterPro" id="IPR040612">
    <property type="entry name" value="ArsA_HSP20-like"/>
</dbReference>
<dbReference type="GO" id="GO:0016887">
    <property type="term" value="F:ATP hydrolysis activity"/>
    <property type="evidence" value="ECO:0007669"/>
    <property type="project" value="InterPro"/>
</dbReference>
<dbReference type="Gene3D" id="2.60.40.790">
    <property type="match status" value="1"/>
</dbReference>
<dbReference type="SUPFAM" id="SSF52540">
    <property type="entry name" value="P-loop containing nucleoside triphosphate hydrolases"/>
    <property type="match status" value="1"/>
</dbReference>
<feature type="domain" description="ArsA/GET3 Anion-transporting ATPase-like" evidence="2">
    <location>
        <begin position="2"/>
        <end position="299"/>
    </location>
</feature>
<evidence type="ECO:0000259" key="3">
    <source>
        <dbReference type="Pfam" id="PF17886"/>
    </source>
</evidence>
<comment type="similarity">
    <text evidence="1">Belongs to the arsA ATPase family.</text>
</comment>
<dbReference type="GO" id="GO:0005524">
    <property type="term" value="F:ATP binding"/>
    <property type="evidence" value="ECO:0007669"/>
    <property type="project" value="InterPro"/>
</dbReference>
<dbReference type="InterPro" id="IPR016300">
    <property type="entry name" value="ATPase_ArsA/GET3"/>
</dbReference>
<evidence type="ECO:0008006" key="6">
    <source>
        <dbReference type="Google" id="ProtNLM"/>
    </source>
</evidence>
<feature type="domain" description="ArsA HSP20-like" evidence="3">
    <location>
        <begin position="326"/>
        <end position="383"/>
    </location>
</feature>
<dbReference type="STRING" id="159449.B4N89_22020"/>
<reference evidence="4 5" key="1">
    <citation type="submission" date="2017-03" db="EMBL/GenBank/DDBJ databases">
        <title>Draft genome sequence of Streptomyces scabrisporus NF3, endophyte isolated from Amphipterygium adstringens.</title>
        <authorList>
            <person name="Vazquez M."/>
            <person name="Ceapa C.D."/>
            <person name="Rodriguez Luna D."/>
            <person name="Sanchez Esquivel S."/>
        </authorList>
    </citation>
    <scope>NUCLEOTIDE SEQUENCE [LARGE SCALE GENOMIC DNA]</scope>
    <source>
        <strain evidence="4 5">NF3</strain>
    </source>
</reference>
<comment type="caution">
    <text evidence="4">The sequence shown here is derived from an EMBL/GenBank/DDBJ whole genome shotgun (WGS) entry which is preliminary data.</text>
</comment>
<dbReference type="Pfam" id="PF17886">
    <property type="entry name" value="ArsA_HSP20"/>
    <property type="match status" value="1"/>
</dbReference>
<dbReference type="SUPFAM" id="SSF49764">
    <property type="entry name" value="HSP20-like chaperones"/>
    <property type="match status" value="1"/>
</dbReference>
<keyword evidence="5" id="KW-1185">Reference proteome</keyword>
<evidence type="ECO:0000259" key="2">
    <source>
        <dbReference type="Pfam" id="PF02374"/>
    </source>
</evidence>
<dbReference type="InterPro" id="IPR027417">
    <property type="entry name" value="P-loop_NTPase"/>
</dbReference>